<evidence type="ECO:0000313" key="3">
    <source>
        <dbReference type="EMBL" id="EOR94494.1"/>
    </source>
</evidence>
<gene>
    <name evidence="3" type="ORF">ADIARSV_2340</name>
</gene>
<dbReference type="OrthoDB" id="4317910at2"/>
<feature type="region of interest" description="Disordered" evidence="1">
    <location>
        <begin position="98"/>
        <end position="128"/>
    </location>
</feature>
<comment type="caution">
    <text evidence="3">The sequence shown here is derived from an EMBL/GenBank/DDBJ whole genome shotgun (WGS) entry which is preliminary data.</text>
</comment>
<reference evidence="3 4" key="1">
    <citation type="journal article" date="2013" name="Genome Announc.">
        <title>Draft Genome Sequence of Arcticibacter svalbardensis Strain MN12-7T, a Member of the Family Sphingobacteriaceae Isolated from an Arctic Soil Sample.</title>
        <authorList>
            <person name="Shivaji S."/>
            <person name="Ara S."/>
            <person name="Prasad S."/>
            <person name="Manasa B.P."/>
            <person name="Begum Z."/>
            <person name="Singh A."/>
            <person name="Kumar Pinnaka A."/>
        </authorList>
    </citation>
    <scope>NUCLEOTIDE SEQUENCE [LARGE SCALE GENOMIC DNA]</scope>
    <source>
        <strain evidence="3 4">MN12-7</strain>
    </source>
</reference>
<proteinExistence type="predicted"/>
<dbReference type="RefSeq" id="WP_016195572.1">
    <property type="nucleotide sequence ID" value="NZ_AQPN01000084.1"/>
</dbReference>
<organism evidence="3 4">
    <name type="scientific">Arcticibacter svalbardensis MN12-7</name>
    <dbReference type="NCBI Taxonomy" id="1150600"/>
    <lineage>
        <taxon>Bacteria</taxon>
        <taxon>Pseudomonadati</taxon>
        <taxon>Bacteroidota</taxon>
        <taxon>Sphingobacteriia</taxon>
        <taxon>Sphingobacteriales</taxon>
        <taxon>Sphingobacteriaceae</taxon>
        <taxon>Arcticibacter</taxon>
    </lineage>
</organism>
<dbReference type="AlphaFoldDB" id="R9GZT1"/>
<dbReference type="EMBL" id="AQPN01000084">
    <property type="protein sequence ID" value="EOR94494.1"/>
    <property type="molecule type" value="Genomic_DNA"/>
</dbReference>
<feature type="compositionally biased region" description="Polar residues" evidence="1">
    <location>
        <begin position="98"/>
        <end position="116"/>
    </location>
</feature>
<evidence type="ECO:0000259" key="2">
    <source>
        <dbReference type="Pfam" id="PF13699"/>
    </source>
</evidence>
<dbReference type="STRING" id="1150600.ADIARSV_2340"/>
<evidence type="ECO:0000256" key="1">
    <source>
        <dbReference type="SAM" id="MobiDB-lite"/>
    </source>
</evidence>
<accession>R9GZT1</accession>
<protein>
    <recommendedName>
        <fullName evidence="2">eCIS core domain-containing protein</fullName>
    </recommendedName>
</protein>
<dbReference type="InterPro" id="IPR025295">
    <property type="entry name" value="eCIS_core_dom"/>
</dbReference>
<dbReference type="eggNOG" id="COG1361">
    <property type="taxonomic scope" value="Bacteria"/>
</dbReference>
<dbReference type="PATRIC" id="fig|1150600.3.peg.2313"/>
<keyword evidence="4" id="KW-1185">Reference proteome</keyword>
<sequence length="415" mass="45550">MKEAVASEPVAIPAAIAQQQEIQQTDVLPAENGSNLFFQTKLTVGAPDDPLEREADAVSDQIMRMPENSFIQRKCAHCQEEEEKAQRKPLSSTITQIQAQGADTSKVSDGVSSEIASSRGGGSSMDSQTNSFMSSRFGTDLSHVNIHTDDRSSQLSQSLNAKAFTVGKDIYFNHGQYQPNSSEGKKLLAHELTHTIQQGQGAAIQNKEWVQRTAIGSILNEFFSPFSSPTQWDMPESDSYTNLVRAWQPVIDGLNTIKADAAADCATWAASHRTDASWHAGMTKPPVTDPNAYPLWVNSPPGTDPDTCRNAFILYVGTMFPGPAMQTTDLYTCSIGSFGLYVTVDTIDCAAHTATLRVWMYNTMDQASFGAFASHPAFTLSGMEPQYMWWNWDEEITWTGTSGVTTTPEKTKSRW</sequence>
<name>R9GZT1_9SPHI</name>
<dbReference type="Pfam" id="PF13699">
    <property type="entry name" value="eCIS_core"/>
    <property type="match status" value="1"/>
</dbReference>
<feature type="domain" description="eCIS core" evidence="2">
    <location>
        <begin position="125"/>
        <end position="201"/>
    </location>
</feature>
<dbReference type="Proteomes" id="UP000014174">
    <property type="component" value="Unassembled WGS sequence"/>
</dbReference>
<evidence type="ECO:0000313" key="4">
    <source>
        <dbReference type="Proteomes" id="UP000014174"/>
    </source>
</evidence>